<feature type="transmembrane region" description="Helical" evidence="15">
    <location>
        <begin position="155"/>
        <end position="176"/>
    </location>
</feature>
<comment type="similarity">
    <text evidence="2">Belongs to the SARAF family.</text>
</comment>
<keyword evidence="10 15" id="KW-1133">Transmembrane helix</keyword>
<evidence type="ECO:0000256" key="6">
    <source>
        <dbReference type="ARBA" id="ARBA00022692"/>
    </source>
</evidence>
<proteinExistence type="inferred from homology"/>
<dbReference type="InterPro" id="IPR009567">
    <property type="entry name" value="SARAF"/>
</dbReference>
<evidence type="ECO:0000313" key="16">
    <source>
        <dbReference type="EMBL" id="SCV74794.1"/>
    </source>
</evidence>
<feature type="region of interest" description="Disordered" evidence="14">
    <location>
        <begin position="202"/>
        <end position="247"/>
    </location>
</feature>
<evidence type="ECO:0000256" key="3">
    <source>
        <dbReference type="ARBA" id="ARBA00016584"/>
    </source>
</evidence>
<keyword evidence="5" id="KW-0109">Calcium transport</keyword>
<evidence type="ECO:0000256" key="10">
    <source>
        <dbReference type="ARBA" id="ARBA00022989"/>
    </source>
</evidence>
<evidence type="ECO:0000256" key="15">
    <source>
        <dbReference type="SAM" id="Phobius"/>
    </source>
</evidence>
<evidence type="ECO:0000313" key="17">
    <source>
        <dbReference type="Proteomes" id="UP000198372"/>
    </source>
</evidence>
<feature type="region of interest" description="Disordered" evidence="14">
    <location>
        <begin position="285"/>
        <end position="335"/>
    </location>
</feature>
<protein>
    <recommendedName>
        <fullName evidence="3">Store-operated calcium entry-associated regulatory factor</fullName>
    </recommendedName>
    <alternativeName>
        <fullName evidence="13">Transmembrane protein 66</fullName>
    </alternativeName>
</protein>
<keyword evidence="11" id="KW-0406">Ion transport</keyword>
<keyword evidence="12 15" id="KW-0472">Membrane</keyword>
<evidence type="ECO:0000256" key="7">
    <source>
        <dbReference type="ARBA" id="ARBA00022729"/>
    </source>
</evidence>
<keyword evidence="7" id="KW-0732">Signal</keyword>
<evidence type="ECO:0000256" key="9">
    <source>
        <dbReference type="ARBA" id="ARBA00022837"/>
    </source>
</evidence>
<dbReference type="STRING" id="269621.A0A238FSG3"/>
<evidence type="ECO:0000256" key="14">
    <source>
        <dbReference type="SAM" id="MobiDB-lite"/>
    </source>
</evidence>
<dbReference type="OrthoDB" id="20303at2759"/>
<dbReference type="GO" id="GO:2001256">
    <property type="term" value="P:regulation of store-operated calcium entry"/>
    <property type="evidence" value="ECO:0007669"/>
    <property type="project" value="InterPro"/>
</dbReference>
<dbReference type="GO" id="GO:0006816">
    <property type="term" value="P:calcium ion transport"/>
    <property type="evidence" value="ECO:0007669"/>
    <property type="project" value="UniProtKB-KW"/>
</dbReference>
<comment type="subcellular location">
    <subcellularLocation>
        <location evidence="1">Endoplasmic reticulum membrane</location>
        <topology evidence="1">Single-pass type I membrane protein</topology>
    </subcellularLocation>
</comment>
<gene>
    <name evidence="16" type="ORF">BQ2448_7823</name>
</gene>
<dbReference type="Proteomes" id="UP000198372">
    <property type="component" value="Unassembled WGS sequence"/>
</dbReference>
<sequence length="335" mass="35337">MTRSQRIKSKLNHLTYQRFYTSPSLIYHSSYVNPTVTSMKALTLHSGQSTNFRRTSAVPQLTCQGKECRNYQPDVVQCTAVGEDGAGGLEWSCSAELPKGVRFGAVEVGCEGWEGPQDPYILRGSCGLTYELVRTSPALENGYYNPINHYAPKSIYDAFFSTALTAVTLFVLYRLFMGWYNRRTATNRGGAGGRTFGGWGGGGGGWWPGGGGGGGGGGGSGPGRGGPPPPYSAKPDPSTSTSGEGWRPGFWSGIAAGALGAAAMNLNRGGRSRYEEQRDFERYRDGGWDRGVGGSGSWGLGGGGGGGSLRYRDSSGGSNMGSMKTSTGFGGTRNR</sequence>
<keyword evidence="6 15" id="KW-0812">Transmembrane</keyword>
<keyword evidence="8" id="KW-0256">Endoplasmic reticulum</keyword>
<dbReference type="AlphaFoldDB" id="A0A238FSG3"/>
<dbReference type="GO" id="GO:0005789">
    <property type="term" value="C:endoplasmic reticulum membrane"/>
    <property type="evidence" value="ECO:0007669"/>
    <property type="project" value="UniProtKB-SubCell"/>
</dbReference>
<keyword evidence="9" id="KW-0106">Calcium</keyword>
<accession>A0A238FSG3</accession>
<dbReference type="Pfam" id="PF06682">
    <property type="entry name" value="SARAF"/>
    <property type="match status" value="1"/>
</dbReference>
<organism evidence="16 17">
    <name type="scientific">Microbotryum intermedium</name>
    <dbReference type="NCBI Taxonomy" id="269621"/>
    <lineage>
        <taxon>Eukaryota</taxon>
        <taxon>Fungi</taxon>
        <taxon>Dikarya</taxon>
        <taxon>Basidiomycota</taxon>
        <taxon>Pucciniomycotina</taxon>
        <taxon>Microbotryomycetes</taxon>
        <taxon>Microbotryales</taxon>
        <taxon>Microbotryaceae</taxon>
        <taxon>Microbotryum</taxon>
    </lineage>
</organism>
<keyword evidence="17" id="KW-1185">Reference proteome</keyword>
<evidence type="ECO:0000256" key="1">
    <source>
        <dbReference type="ARBA" id="ARBA00004115"/>
    </source>
</evidence>
<evidence type="ECO:0000256" key="12">
    <source>
        <dbReference type="ARBA" id="ARBA00023136"/>
    </source>
</evidence>
<evidence type="ECO:0000256" key="13">
    <source>
        <dbReference type="ARBA" id="ARBA00031116"/>
    </source>
</evidence>
<dbReference type="PANTHER" id="PTHR15929:SF0">
    <property type="entry name" value="STORE-OPERATED CALCIUM ENTRY-ASSOCIATED REGULATORY FACTOR"/>
    <property type="match status" value="1"/>
</dbReference>
<evidence type="ECO:0000256" key="5">
    <source>
        <dbReference type="ARBA" id="ARBA00022568"/>
    </source>
</evidence>
<feature type="compositionally biased region" description="Gly residues" evidence="14">
    <location>
        <begin position="289"/>
        <end position="308"/>
    </location>
</feature>
<keyword evidence="4" id="KW-0813">Transport</keyword>
<evidence type="ECO:0000256" key="4">
    <source>
        <dbReference type="ARBA" id="ARBA00022448"/>
    </source>
</evidence>
<evidence type="ECO:0000256" key="2">
    <source>
        <dbReference type="ARBA" id="ARBA00006833"/>
    </source>
</evidence>
<name>A0A238FSG3_9BASI</name>
<dbReference type="PANTHER" id="PTHR15929">
    <property type="entry name" value="STORE-OPERATED CALCIUM ENTRY-ASSOCIATED REGULATORY FACTOR"/>
    <property type="match status" value="1"/>
</dbReference>
<evidence type="ECO:0000256" key="11">
    <source>
        <dbReference type="ARBA" id="ARBA00023065"/>
    </source>
</evidence>
<reference evidence="17" key="1">
    <citation type="submission" date="2016-09" db="EMBL/GenBank/DDBJ databases">
        <authorList>
            <person name="Jeantristanb JTB J.-T."/>
            <person name="Ricardo R."/>
        </authorList>
    </citation>
    <scope>NUCLEOTIDE SEQUENCE [LARGE SCALE GENOMIC DNA]</scope>
</reference>
<feature type="compositionally biased region" description="Gly residues" evidence="14">
    <location>
        <begin position="202"/>
        <end position="224"/>
    </location>
</feature>
<evidence type="ECO:0000256" key="8">
    <source>
        <dbReference type="ARBA" id="ARBA00022824"/>
    </source>
</evidence>
<dbReference type="EMBL" id="FMSP01000023">
    <property type="protein sequence ID" value="SCV74794.1"/>
    <property type="molecule type" value="Genomic_DNA"/>
</dbReference>